<evidence type="ECO:0000256" key="1">
    <source>
        <dbReference type="SAM" id="MobiDB-lite"/>
    </source>
</evidence>
<feature type="region of interest" description="Disordered" evidence="1">
    <location>
        <begin position="52"/>
        <end position="118"/>
    </location>
</feature>
<dbReference type="AlphaFoldDB" id="A0A9N7Z6N1"/>
<dbReference type="EMBL" id="CADEAL010004123">
    <property type="protein sequence ID" value="CAB1452311.1"/>
    <property type="molecule type" value="Genomic_DNA"/>
</dbReference>
<reference evidence="2" key="1">
    <citation type="submission" date="2020-03" db="EMBL/GenBank/DDBJ databases">
        <authorList>
            <person name="Weist P."/>
        </authorList>
    </citation>
    <scope>NUCLEOTIDE SEQUENCE</scope>
</reference>
<evidence type="ECO:0000313" key="3">
    <source>
        <dbReference type="Proteomes" id="UP001153269"/>
    </source>
</evidence>
<accession>A0A9N7Z6N1</accession>
<feature type="compositionally biased region" description="Polar residues" evidence="1">
    <location>
        <begin position="25"/>
        <end position="35"/>
    </location>
</feature>
<gene>
    <name evidence="2" type="ORF">PLEPLA_LOCUS40051</name>
</gene>
<protein>
    <submittedName>
        <fullName evidence="2">Uncharacterized protein</fullName>
    </submittedName>
</protein>
<feature type="region of interest" description="Disordered" evidence="1">
    <location>
        <begin position="1"/>
        <end position="37"/>
    </location>
</feature>
<dbReference type="Proteomes" id="UP001153269">
    <property type="component" value="Unassembled WGS sequence"/>
</dbReference>
<comment type="caution">
    <text evidence="2">The sequence shown here is derived from an EMBL/GenBank/DDBJ whole genome shotgun (WGS) entry which is preliminary data.</text>
</comment>
<proteinExistence type="predicted"/>
<organism evidence="2 3">
    <name type="scientific">Pleuronectes platessa</name>
    <name type="common">European plaice</name>
    <dbReference type="NCBI Taxonomy" id="8262"/>
    <lineage>
        <taxon>Eukaryota</taxon>
        <taxon>Metazoa</taxon>
        <taxon>Chordata</taxon>
        <taxon>Craniata</taxon>
        <taxon>Vertebrata</taxon>
        <taxon>Euteleostomi</taxon>
        <taxon>Actinopterygii</taxon>
        <taxon>Neopterygii</taxon>
        <taxon>Teleostei</taxon>
        <taxon>Neoteleostei</taxon>
        <taxon>Acanthomorphata</taxon>
        <taxon>Carangaria</taxon>
        <taxon>Pleuronectiformes</taxon>
        <taxon>Pleuronectoidei</taxon>
        <taxon>Pleuronectidae</taxon>
        <taxon>Pleuronectes</taxon>
    </lineage>
</organism>
<evidence type="ECO:0000313" key="2">
    <source>
        <dbReference type="EMBL" id="CAB1452311.1"/>
    </source>
</evidence>
<name>A0A9N7Z6N1_PLEPL</name>
<sequence length="158" mass="17219">MASQHRDEAVPSEDSSECVRPLLSKKQQVDPSRTQPVPGLGSAFLVIILQSDEPNAGGPTSSSLLMSPLPLQPLPVVPSAFRPQRSEEKPSCSYKSPRPGKSSEVTHGGNEPPGDRPKLEVVTVHEFPVEQRCAAHSSASDDPWTRFRGELSWLHSEF</sequence>
<keyword evidence="3" id="KW-1185">Reference proteome</keyword>